<evidence type="ECO:0000313" key="4">
    <source>
        <dbReference type="EMBL" id="HED09524.1"/>
    </source>
</evidence>
<organism evidence="4">
    <name type="scientific">Caldithrix abyssi</name>
    <dbReference type="NCBI Taxonomy" id="187145"/>
    <lineage>
        <taxon>Bacteria</taxon>
        <taxon>Pseudomonadati</taxon>
        <taxon>Calditrichota</taxon>
        <taxon>Calditrichia</taxon>
        <taxon>Calditrichales</taxon>
        <taxon>Calditrichaceae</taxon>
        <taxon>Caldithrix</taxon>
    </lineage>
</organism>
<dbReference type="GO" id="GO:0000160">
    <property type="term" value="P:phosphorelay signal transduction system"/>
    <property type="evidence" value="ECO:0007669"/>
    <property type="project" value="InterPro"/>
</dbReference>
<dbReference type="InterPro" id="IPR050595">
    <property type="entry name" value="Bact_response_regulator"/>
</dbReference>
<dbReference type="CDD" id="cd00156">
    <property type="entry name" value="REC"/>
    <property type="match status" value="1"/>
</dbReference>
<dbReference type="SMART" id="SM00448">
    <property type="entry name" value="REC"/>
    <property type="match status" value="1"/>
</dbReference>
<sequence>MARRLLIVDDEETLTFSLYQSFIISKKDYEVATAASGEEALSRMAEKPYDLIITDIFMPGISGLDLLKVVKEKYPSTEVMVMTAYGSNDKKDEAEELGACYYVEKPFEMKVLRQKVFDLLG</sequence>
<dbReference type="EMBL" id="DRLD01000068">
    <property type="protein sequence ID" value="HED09524.1"/>
    <property type="molecule type" value="Genomic_DNA"/>
</dbReference>
<dbReference type="Proteomes" id="UP000886005">
    <property type="component" value="Unassembled WGS sequence"/>
</dbReference>
<feature type="domain" description="Response regulatory" evidence="3">
    <location>
        <begin position="4"/>
        <end position="120"/>
    </location>
</feature>
<comment type="caution">
    <text evidence="4">The sequence shown here is derived from an EMBL/GenBank/DDBJ whole genome shotgun (WGS) entry which is preliminary data.</text>
</comment>
<dbReference type="InterPro" id="IPR011006">
    <property type="entry name" value="CheY-like_superfamily"/>
</dbReference>
<accession>A0A7V1LXT0</accession>
<evidence type="ECO:0000259" key="3">
    <source>
        <dbReference type="PROSITE" id="PS50110"/>
    </source>
</evidence>
<dbReference type="Gene3D" id="3.40.50.2300">
    <property type="match status" value="1"/>
</dbReference>
<name>A0A7V1LXT0_CALAY</name>
<feature type="modified residue" description="4-aspartylphosphate" evidence="2">
    <location>
        <position position="55"/>
    </location>
</feature>
<dbReference type="PANTHER" id="PTHR44591:SF3">
    <property type="entry name" value="RESPONSE REGULATORY DOMAIN-CONTAINING PROTEIN"/>
    <property type="match status" value="1"/>
</dbReference>
<dbReference type="Pfam" id="PF00072">
    <property type="entry name" value="Response_reg"/>
    <property type="match status" value="1"/>
</dbReference>
<protein>
    <submittedName>
        <fullName evidence="4">Response regulator</fullName>
    </submittedName>
</protein>
<reference evidence="4" key="1">
    <citation type="journal article" date="2020" name="mSystems">
        <title>Genome- and Community-Level Interaction Insights into Carbon Utilization and Element Cycling Functions of Hydrothermarchaeota in Hydrothermal Sediment.</title>
        <authorList>
            <person name="Zhou Z."/>
            <person name="Liu Y."/>
            <person name="Xu W."/>
            <person name="Pan J."/>
            <person name="Luo Z.H."/>
            <person name="Li M."/>
        </authorList>
    </citation>
    <scope>NUCLEOTIDE SEQUENCE [LARGE SCALE GENOMIC DNA]</scope>
    <source>
        <strain evidence="4">HyVt-456</strain>
    </source>
</reference>
<dbReference type="PROSITE" id="PS50110">
    <property type="entry name" value="RESPONSE_REGULATORY"/>
    <property type="match status" value="1"/>
</dbReference>
<proteinExistence type="predicted"/>
<dbReference type="PANTHER" id="PTHR44591">
    <property type="entry name" value="STRESS RESPONSE REGULATOR PROTEIN 1"/>
    <property type="match status" value="1"/>
</dbReference>
<dbReference type="SUPFAM" id="SSF52172">
    <property type="entry name" value="CheY-like"/>
    <property type="match status" value="1"/>
</dbReference>
<dbReference type="AlphaFoldDB" id="A0A7V1LXT0"/>
<keyword evidence="1 2" id="KW-0597">Phosphoprotein</keyword>
<evidence type="ECO:0000256" key="2">
    <source>
        <dbReference type="PROSITE-ProRule" id="PRU00169"/>
    </source>
</evidence>
<evidence type="ECO:0000256" key="1">
    <source>
        <dbReference type="ARBA" id="ARBA00022553"/>
    </source>
</evidence>
<dbReference type="InterPro" id="IPR001789">
    <property type="entry name" value="Sig_transdc_resp-reg_receiver"/>
</dbReference>
<gene>
    <name evidence="4" type="ORF">ENJ10_02455</name>
</gene>